<accession>A0A9W4U0A3</accession>
<evidence type="ECO:0000256" key="1">
    <source>
        <dbReference type="SAM" id="MobiDB-lite"/>
    </source>
</evidence>
<feature type="domain" description="Transcriptional regulatory protein RXT2 N-terminal" evidence="2">
    <location>
        <begin position="32"/>
        <end position="169"/>
    </location>
</feature>
<protein>
    <recommendedName>
        <fullName evidence="2">Transcriptional regulatory protein RXT2 N-terminal domain-containing protein</fullName>
    </recommendedName>
</protein>
<feature type="compositionally biased region" description="Acidic residues" evidence="1">
    <location>
        <begin position="85"/>
        <end position="102"/>
    </location>
</feature>
<dbReference type="GO" id="GO:0033698">
    <property type="term" value="C:Rpd3L complex"/>
    <property type="evidence" value="ECO:0007669"/>
    <property type="project" value="TreeGrafter"/>
</dbReference>
<dbReference type="InterPro" id="IPR013904">
    <property type="entry name" value="RXT2_N"/>
</dbReference>
<name>A0A9W4U0A3_9ASCO</name>
<proteinExistence type="predicted"/>
<reference evidence="3" key="1">
    <citation type="submission" date="2022-12" db="EMBL/GenBank/DDBJ databases">
        <authorList>
            <person name="Brejova B."/>
        </authorList>
    </citation>
    <scope>NUCLEOTIDE SEQUENCE</scope>
</reference>
<keyword evidence="4" id="KW-1185">Reference proteome</keyword>
<dbReference type="PANTHER" id="PTHR28232">
    <property type="entry name" value="TRANSCRIPTIONAL REGULATORY PROTEIN RXT2"/>
    <property type="match status" value="1"/>
</dbReference>
<dbReference type="InterPro" id="IPR039602">
    <property type="entry name" value="Rxt2"/>
</dbReference>
<dbReference type="Proteomes" id="UP001152885">
    <property type="component" value="Unassembled WGS sequence"/>
</dbReference>
<dbReference type="OrthoDB" id="2405722at2759"/>
<sequence>MLDSTSLEVISQFKQALHKSTNPIENEDLPSYNRGLKLNTATQISPNFNKLTSKVVEYGNKEYVVLTNEVIENETRRRKRKWNDEEVGSEEESESESESEEEALIDQNKIIELLSPLNHPSEIISHPAISKTYRSETLSKLSMESISLIEIEQNNLNWLNKLLHVLNGEDWFYLLEENLGLQEYDDLDDKKDGKKDGKKDDKEKNEIKNGITKDRNEEKEEKEENDDKEEGKQAETSDNSKVDKIDKKIKAPAKPESETVSTDPFFALPSALERYENYQNNLLMNKDSKLNGMKEDLINYLQVSIQRQHEYIKNLTNLRNGLIRADRLKNDLYKWGKEMYDKKSN</sequence>
<gene>
    <name evidence="3" type="ORF">CANVERA_P4126</name>
</gene>
<comment type="caution">
    <text evidence="3">The sequence shown here is derived from an EMBL/GenBank/DDBJ whole genome shotgun (WGS) entry which is preliminary data.</text>
</comment>
<dbReference type="AlphaFoldDB" id="A0A9W4U0A3"/>
<dbReference type="GO" id="GO:0005829">
    <property type="term" value="C:cytosol"/>
    <property type="evidence" value="ECO:0007669"/>
    <property type="project" value="TreeGrafter"/>
</dbReference>
<dbReference type="EMBL" id="CANTUO010000004">
    <property type="protein sequence ID" value="CAI5759615.1"/>
    <property type="molecule type" value="Genomic_DNA"/>
</dbReference>
<evidence type="ECO:0000313" key="3">
    <source>
        <dbReference type="EMBL" id="CAI5759615.1"/>
    </source>
</evidence>
<evidence type="ECO:0000313" key="4">
    <source>
        <dbReference type="Proteomes" id="UP001152885"/>
    </source>
</evidence>
<dbReference type="Pfam" id="PF08595">
    <property type="entry name" value="RXT2_N"/>
    <property type="match status" value="1"/>
</dbReference>
<evidence type="ECO:0000259" key="2">
    <source>
        <dbReference type="Pfam" id="PF08595"/>
    </source>
</evidence>
<dbReference type="PANTHER" id="PTHR28232:SF1">
    <property type="entry name" value="TRANSCRIPTIONAL REGULATORY PROTEIN RXT2"/>
    <property type="match status" value="1"/>
</dbReference>
<organism evidence="3 4">
    <name type="scientific">Candida verbasci</name>
    <dbReference type="NCBI Taxonomy" id="1227364"/>
    <lineage>
        <taxon>Eukaryota</taxon>
        <taxon>Fungi</taxon>
        <taxon>Dikarya</taxon>
        <taxon>Ascomycota</taxon>
        <taxon>Saccharomycotina</taxon>
        <taxon>Pichiomycetes</taxon>
        <taxon>Debaryomycetaceae</taxon>
        <taxon>Candida/Lodderomyces clade</taxon>
        <taxon>Candida</taxon>
    </lineage>
</organism>
<feature type="compositionally biased region" description="Basic and acidic residues" evidence="1">
    <location>
        <begin position="188"/>
        <end position="219"/>
    </location>
</feature>
<feature type="region of interest" description="Disordered" evidence="1">
    <location>
        <begin position="186"/>
        <end position="261"/>
    </location>
</feature>
<feature type="compositionally biased region" description="Basic and acidic residues" evidence="1">
    <location>
        <begin position="229"/>
        <end position="257"/>
    </location>
</feature>
<feature type="region of interest" description="Disordered" evidence="1">
    <location>
        <begin position="75"/>
        <end position="102"/>
    </location>
</feature>